<evidence type="ECO:0000313" key="1">
    <source>
        <dbReference type="EMBL" id="PLW39792.1"/>
    </source>
</evidence>
<name>A0A2N5UPV5_9BASI</name>
<accession>A0A2N5UPV5</accession>
<sequence>MWSHGTAVLRGPKLKAEAAWGWGSVNEGLKLCGRRRIKSGFKHLEFPKFSKEKKITLSVLRNDSLRVLKDNIKFLAIWTKVLKDIGEHAKELSLGEKVQASTCSPQNNSSASRYRLVPARRGTTPCRADTSLYQPAEELFLGEQVQAGTCSPRNNASGLGELVHACTSRRNDVAPR</sequence>
<dbReference type="AlphaFoldDB" id="A0A2N5UPV5"/>
<reference evidence="1 2" key="1">
    <citation type="submission" date="2017-11" db="EMBL/GenBank/DDBJ databases">
        <title>De novo assembly and phasing of dikaryotic genomes from two isolates of Puccinia coronata f. sp. avenae, the causal agent of oat crown rust.</title>
        <authorList>
            <person name="Miller M.E."/>
            <person name="Zhang Y."/>
            <person name="Omidvar V."/>
            <person name="Sperschneider J."/>
            <person name="Schwessinger B."/>
            <person name="Raley C."/>
            <person name="Palmer J.M."/>
            <person name="Garnica D."/>
            <person name="Upadhyaya N."/>
            <person name="Rathjen J."/>
            <person name="Taylor J.M."/>
            <person name="Park R.F."/>
            <person name="Dodds P.N."/>
            <person name="Hirsch C.D."/>
            <person name="Kianian S.F."/>
            <person name="Figueroa M."/>
        </authorList>
    </citation>
    <scope>NUCLEOTIDE SEQUENCE [LARGE SCALE GENOMIC DNA]</scope>
    <source>
        <strain evidence="1">12SD80</strain>
    </source>
</reference>
<proteinExistence type="predicted"/>
<organism evidence="1 2">
    <name type="scientific">Puccinia coronata f. sp. avenae</name>
    <dbReference type="NCBI Taxonomy" id="200324"/>
    <lineage>
        <taxon>Eukaryota</taxon>
        <taxon>Fungi</taxon>
        <taxon>Dikarya</taxon>
        <taxon>Basidiomycota</taxon>
        <taxon>Pucciniomycotina</taxon>
        <taxon>Pucciniomycetes</taxon>
        <taxon>Pucciniales</taxon>
        <taxon>Pucciniaceae</taxon>
        <taxon>Puccinia</taxon>
    </lineage>
</organism>
<dbReference type="Proteomes" id="UP000235392">
    <property type="component" value="Unassembled WGS sequence"/>
</dbReference>
<comment type="caution">
    <text evidence="1">The sequence shown here is derived from an EMBL/GenBank/DDBJ whole genome shotgun (WGS) entry which is preliminary data.</text>
</comment>
<dbReference type="EMBL" id="PGCI01000110">
    <property type="protein sequence ID" value="PLW39792.1"/>
    <property type="molecule type" value="Genomic_DNA"/>
</dbReference>
<gene>
    <name evidence="1" type="ORF">PCASD_10726</name>
</gene>
<protein>
    <submittedName>
        <fullName evidence="1">Uncharacterized protein</fullName>
    </submittedName>
</protein>
<evidence type="ECO:0000313" key="2">
    <source>
        <dbReference type="Proteomes" id="UP000235392"/>
    </source>
</evidence>